<dbReference type="EMBL" id="NAJM01000010">
    <property type="protein sequence ID" value="RVX72889.1"/>
    <property type="molecule type" value="Genomic_DNA"/>
</dbReference>
<feature type="compositionally biased region" description="Basic and acidic residues" evidence="1">
    <location>
        <begin position="623"/>
        <end position="638"/>
    </location>
</feature>
<evidence type="ECO:0000313" key="3">
    <source>
        <dbReference type="Proteomes" id="UP000288859"/>
    </source>
</evidence>
<organism evidence="2 3">
    <name type="scientific">Exophiala mesophila</name>
    <name type="common">Black yeast-like fungus</name>
    <dbReference type="NCBI Taxonomy" id="212818"/>
    <lineage>
        <taxon>Eukaryota</taxon>
        <taxon>Fungi</taxon>
        <taxon>Dikarya</taxon>
        <taxon>Ascomycota</taxon>
        <taxon>Pezizomycotina</taxon>
        <taxon>Eurotiomycetes</taxon>
        <taxon>Chaetothyriomycetidae</taxon>
        <taxon>Chaetothyriales</taxon>
        <taxon>Herpotrichiellaceae</taxon>
        <taxon>Exophiala</taxon>
    </lineage>
</organism>
<protein>
    <submittedName>
        <fullName evidence="2">Uncharacterized protein</fullName>
    </submittedName>
</protein>
<dbReference type="OrthoDB" id="10341244at2759"/>
<dbReference type="Proteomes" id="UP000288859">
    <property type="component" value="Unassembled WGS sequence"/>
</dbReference>
<comment type="caution">
    <text evidence="2">The sequence shown here is derived from an EMBL/GenBank/DDBJ whole genome shotgun (WGS) entry which is preliminary data.</text>
</comment>
<dbReference type="AlphaFoldDB" id="A0A438NB55"/>
<reference evidence="2 3" key="1">
    <citation type="submission" date="2017-03" db="EMBL/GenBank/DDBJ databases">
        <title>Genomes of endolithic fungi from Antarctica.</title>
        <authorList>
            <person name="Coleine C."/>
            <person name="Masonjones S."/>
            <person name="Stajich J.E."/>
        </authorList>
    </citation>
    <scope>NUCLEOTIDE SEQUENCE [LARGE SCALE GENOMIC DNA]</scope>
    <source>
        <strain evidence="2 3">CCFEE 6314</strain>
    </source>
</reference>
<evidence type="ECO:0000256" key="1">
    <source>
        <dbReference type="SAM" id="MobiDB-lite"/>
    </source>
</evidence>
<dbReference type="VEuPathDB" id="FungiDB:PV10_04039"/>
<evidence type="ECO:0000313" key="2">
    <source>
        <dbReference type="EMBL" id="RVX72889.1"/>
    </source>
</evidence>
<gene>
    <name evidence="2" type="ORF">B0A52_03242</name>
</gene>
<proteinExistence type="predicted"/>
<sequence length="638" mass="70951">MGPMPLTFHQALQLELKKLERESPGTIQLPEIAVDFCGWAIEEPMPQHPREQLITVRIDPERDVYDRINHCTGNGQISFDRVFGRSLNLTPEEMNEGGSEAKSKTGSQCLIVGYASSISGTSSLARVSNPQCRPKSAVGVAVPDNVANLATTINYMIVVTPILESTEIPPKSQSSSTSSSALVMSAKKPRLYAMLRKKNGSCVAHHIDESLVYFRHEFRDNSITQLDRRWAWVAKVSMKAAKISSRANLTHSRQLTEKKNESNPANLDYIPNNVVPQGFSLDQSKELRPRIERQVPLARDVQTQTQVLPLLAPQAPVQTPYAGLRALQSHPENKLIQVSSDQHQAQARLGRAQAQVEAVPHPLEVHPRHERVPSFHIQLRPLDTDVQGPAQPHPGHRAPLLPTIHGQPGMGFAPRPPIPGQVHIEPPRTDIALGGLYQRPNDAQVQAQPQLQQTFVPQGHPQVPIYNQYPVHNRPLTHGNVQPAYQGQMPGQAQVPQMAQGNPAVQENHQGAIAPGDIPVQQAAFVPPYEQGFPYGQMNQAFYFDHLNGLAYPISYAQPYPALPYQGVMNLQQVGLQPHHEIGQQQPHPQIQGQIAGRDEPLARTHAHQQNRDPRVVQQQAPRRREPVWGEFDAPRRR</sequence>
<accession>A0A438NB55</accession>
<feature type="region of interest" description="Disordered" evidence="1">
    <location>
        <begin position="602"/>
        <end position="638"/>
    </location>
</feature>
<name>A0A438NB55_EXOME</name>